<feature type="region of interest" description="Disordered" evidence="1">
    <location>
        <begin position="1"/>
        <end position="86"/>
    </location>
</feature>
<evidence type="ECO:0000256" key="1">
    <source>
        <dbReference type="SAM" id="MobiDB-lite"/>
    </source>
</evidence>
<evidence type="ECO:0000313" key="2">
    <source>
        <dbReference type="EMBL" id="GMA96117.1"/>
    </source>
</evidence>
<comment type="caution">
    <text evidence="2">The sequence shown here is derived from an EMBL/GenBank/DDBJ whole genome shotgun (WGS) entry which is preliminary data.</text>
</comment>
<keyword evidence="3" id="KW-1185">Reference proteome</keyword>
<feature type="compositionally biased region" description="Low complexity" evidence="1">
    <location>
        <begin position="74"/>
        <end position="83"/>
    </location>
</feature>
<accession>A0ABQ6K674</accession>
<dbReference type="EMBL" id="BSVB01000001">
    <property type="protein sequence ID" value="GMA96117.1"/>
    <property type="molecule type" value="Genomic_DNA"/>
</dbReference>
<name>A0ABQ6K674_9MICO</name>
<organism evidence="2 3">
    <name type="scientific">Pseudolysinimonas kribbensis</name>
    <dbReference type="NCBI Taxonomy" id="433641"/>
    <lineage>
        <taxon>Bacteria</taxon>
        <taxon>Bacillati</taxon>
        <taxon>Actinomycetota</taxon>
        <taxon>Actinomycetes</taxon>
        <taxon>Micrococcales</taxon>
        <taxon>Microbacteriaceae</taxon>
        <taxon>Pseudolysinimonas</taxon>
    </lineage>
</organism>
<sequence>MARIADIPPIAEGTRRAGNASRSRPKASGNIAPPRPWITRAMSSTPSVGAVAAMREPSATAATVTRKVRRRPTRSPTRPSSGVATAAEMSHAVMAQVTPAVPVCRSAWMAGSTGTMSDWRVEKEATLRPRAANVRIGVDEGMAECIRSWGVRERAATSAARIGRSLRSEAASG</sequence>
<dbReference type="Proteomes" id="UP001157034">
    <property type="component" value="Unassembled WGS sequence"/>
</dbReference>
<evidence type="ECO:0000313" key="3">
    <source>
        <dbReference type="Proteomes" id="UP001157034"/>
    </source>
</evidence>
<proteinExistence type="predicted"/>
<protein>
    <submittedName>
        <fullName evidence="2">Uncharacterized protein</fullName>
    </submittedName>
</protein>
<reference evidence="3" key="1">
    <citation type="journal article" date="2019" name="Int. J. Syst. Evol. Microbiol.">
        <title>The Global Catalogue of Microorganisms (GCM) 10K type strain sequencing project: providing services to taxonomists for standard genome sequencing and annotation.</title>
        <authorList>
            <consortium name="The Broad Institute Genomics Platform"/>
            <consortium name="The Broad Institute Genome Sequencing Center for Infectious Disease"/>
            <person name="Wu L."/>
            <person name="Ma J."/>
        </authorList>
    </citation>
    <scope>NUCLEOTIDE SEQUENCE [LARGE SCALE GENOMIC DNA]</scope>
    <source>
        <strain evidence="3">NBRC 108894</strain>
    </source>
</reference>
<gene>
    <name evidence="2" type="ORF">GCM10025881_29410</name>
</gene>